<evidence type="ECO:0000313" key="1">
    <source>
        <dbReference type="EMBL" id="PKU36455.1"/>
    </source>
</evidence>
<name>A0A2I0TRN4_LIMLA</name>
<dbReference type="Gene3D" id="1.10.340.70">
    <property type="match status" value="1"/>
</dbReference>
<proteinExistence type="predicted"/>
<protein>
    <submittedName>
        <fullName evidence="1">Endogenous retrovirus group k member 18 pol</fullName>
    </submittedName>
</protein>
<reference evidence="2" key="2">
    <citation type="submission" date="2017-12" db="EMBL/GenBank/DDBJ databases">
        <title>Genome sequence of the Bar-tailed Godwit (Limosa lapponica baueri).</title>
        <authorList>
            <person name="Lima N.C.B."/>
            <person name="Parody-Merino A.M."/>
            <person name="Battley P.F."/>
            <person name="Fidler A.E."/>
            <person name="Prosdocimi F."/>
        </authorList>
    </citation>
    <scope>NUCLEOTIDE SEQUENCE [LARGE SCALE GENOMIC DNA]</scope>
</reference>
<dbReference type="Proteomes" id="UP000233556">
    <property type="component" value="Unassembled WGS sequence"/>
</dbReference>
<dbReference type="AlphaFoldDB" id="A0A2I0TRN4"/>
<dbReference type="EMBL" id="KZ507622">
    <property type="protein sequence ID" value="PKU36455.1"/>
    <property type="molecule type" value="Genomic_DNA"/>
</dbReference>
<organism evidence="1 2">
    <name type="scientific">Limosa lapponica baueri</name>
    <dbReference type="NCBI Taxonomy" id="1758121"/>
    <lineage>
        <taxon>Eukaryota</taxon>
        <taxon>Metazoa</taxon>
        <taxon>Chordata</taxon>
        <taxon>Craniata</taxon>
        <taxon>Vertebrata</taxon>
        <taxon>Euteleostomi</taxon>
        <taxon>Archelosauria</taxon>
        <taxon>Archosauria</taxon>
        <taxon>Dinosauria</taxon>
        <taxon>Saurischia</taxon>
        <taxon>Theropoda</taxon>
        <taxon>Coelurosauria</taxon>
        <taxon>Aves</taxon>
        <taxon>Neognathae</taxon>
        <taxon>Neoaves</taxon>
        <taxon>Charadriiformes</taxon>
        <taxon>Scolopacidae</taxon>
        <taxon>Limosa</taxon>
    </lineage>
</organism>
<dbReference type="SUPFAM" id="SSF58069">
    <property type="entry name" value="Virus ectodomain"/>
    <property type="match status" value="1"/>
</dbReference>
<gene>
    <name evidence="1" type="ORF">llap_13241</name>
</gene>
<accession>A0A2I0TRN4</accession>
<keyword evidence="2" id="KW-1185">Reference proteome</keyword>
<reference evidence="2" key="1">
    <citation type="submission" date="2017-11" db="EMBL/GenBank/DDBJ databases">
        <authorList>
            <person name="Lima N.C."/>
            <person name="Parody-Merino A.M."/>
            <person name="Battley P.F."/>
            <person name="Fidler A.E."/>
            <person name="Prosdocimi F."/>
        </authorList>
    </citation>
    <scope>NUCLEOTIDE SEQUENCE [LARGE SCALE GENOMIC DNA]</scope>
</reference>
<dbReference type="Gene3D" id="1.10.287.210">
    <property type="match status" value="1"/>
</dbReference>
<sequence length="154" mass="17374">MKPPQYSKKKDQLAERLKCSKYTEEWWITMSKQVLATAKMMDVLLKKFHEETHMEAAAIMSSVERYAIGPKMQSGADVVVRRCQTCCGNNPEIQRKPPAGKTLAALSEEVAQVREATLENRAAIDYLLLRPNPGCEEFKGMCCCNLSVENCLKD</sequence>
<evidence type="ECO:0000313" key="2">
    <source>
        <dbReference type="Proteomes" id="UP000233556"/>
    </source>
</evidence>
<dbReference type="OrthoDB" id="9838443at2759"/>